<feature type="signal peptide" evidence="2">
    <location>
        <begin position="1"/>
        <end position="17"/>
    </location>
</feature>
<gene>
    <name evidence="3" type="ORF">PF002_g27601</name>
</gene>
<protein>
    <recommendedName>
        <fullName evidence="5">Protein kinase domain-containing protein</fullName>
    </recommendedName>
</protein>
<dbReference type="AlphaFoldDB" id="A0A6A3W7C3"/>
<evidence type="ECO:0000256" key="1">
    <source>
        <dbReference type="SAM" id="MobiDB-lite"/>
    </source>
</evidence>
<feature type="chain" id="PRO_5025532904" description="Protein kinase domain-containing protein" evidence="2">
    <location>
        <begin position="18"/>
        <end position="556"/>
    </location>
</feature>
<dbReference type="SUPFAM" id="SSF56112">
    <property type="entry name" value="Protein kinase-like (PK-like)"/>
    <property type="match status" value="1"/>
</dbReference>
<evidence type="ECO:0000313" key="4">
    <source>
        <dbReference type="Proteomes" id="UP000440367"/>
    </source>
</evidence>
<feature type="non-terminal residue" evidence="3">
    <location>
        <position position="556"/>
    </location>
</feature>
<name>A0A6A3W7C3_9STRA</name>
<proteinExistence type="predicted"/>
<sequence>MQAAAVVSCLLPLLAAAQDDKVSYSRRKAKRQRELQAAVAAAMVNTPKGDSHAIDVPYEQERQHNTGSTYTGSTTHPNRNGTVASMLQVQFSNVGPLEMTQLAQQCLQMEPEDRPTAAEVLYRLHTISKAYPSSYSLGPRKRAAVATRAEPSRAAEGFTAAPSLEPLEVPSAALDALAAESAVDEEEGASVAGVWVSIARLPELESPTVTSSSELAEDVVLAEAAVTSAALPSEAEDALVATLSDPAEEADVDVAAADVDEALVLAEAAVDELEVELLQWAVTGVMRSEYSAKVPTVHSSGNMVVRSDSTVWHAVSLHMMVISASVGVLREDGEYPESLAHEVTSSDVSSAVTEAVSQVAAFATVAAMAAAISEDAKTFMLGEGGCGYLCRLENDSRPSNPTSFTKPKEDSPGGGEAPGPPPPAVIDLCSQSQSEEDSYMPEQVAGIKRQPEAEAETPESDEENQSIQNEAKQAIVPSVAAQDSHAKDQTDPSPMTVSAAIERKKQEKATNNNDDSPPQFDDNEDTILTFAEMFNFLHGEMEDLDIDKAMEVDSAT</sequence>
<dbReference type="Proteomes" id="UP000440367">
    <property type="component" value="Unassembled WGS sequence"/>
</dbReference>
<keyword evidence="2" id="KW-0732">Signal</keyword>
<accession>A0A6A3W7C3</accession>
<evidence type="ECO:0000256" key="2">
    <source>
        <dbReference type="SAM" id="SignalP"/>
    </source>
</evidence>
<dbReference type="InterPro" id="IPR011009">
    <property type="entry name" value="Kinase-like_dom_sf"/>
</dbReference>
<evidence type="ECO:0000313" key="3">
    <source>
        <dbReference type="EMBL" id="KAE9180315.1"/>
    </source>
</evidence>
<comment type="caution">
    <text evidence="3">The sequence shown here is derived from an EMBL/GenBank/DDBJ whole genome shotgun (WGS) entry which is preliminary data.</text>
</comment>
<dbReference type="EMBL" id="QXGD01003141">
    <property type="protein sequence ID" value="KAE9180315.1"/>
    <property type="molecule type" value="Genomic_DNA"/>
</dbReference>
<evidence type="ECO:0008006" key="5">
    <source>
        <dbReference type="Google" id="ProtNLM"/>
    </source>
</evidence>
<organism evidence="3 4">
    <name type="scientific">Phytophthora fragariae</name>
    <dbReference type="NCBI Taxonomy" id="53985"/>
    <lineage>
        <taxon>Eukaryota</taxon>
        <taxon>Sar</taxon>
        <taxon>Stramenopiles</taxon>
        <taxon>Oomycota</taxon>
        <taxon>Peronosporomycetes</taxon>
        <taxon>Peronosporales</taxon>
        <taxon>Peronosporaceae</taxon>
        <taxon>Phytophthora</taxon>
    </lineage>
</organism>
<feature type="compositionally biased region" description="Acidic residues" evidence="1">
    <location>
        <begin position="453"/>
        <end position="464"/>
    </location>
</feature>
<reference evidence="3 4" key="1">
    <citation type="submission" date="2018-08" db="EMBL/GenBank/DDBJ databases">
        <title>Genomic investigation of the strawberry pathogen Phytophthora fragariae indicates pathogenicity is determined by transcriptional variation in three key races.</title>
        <authorList>
            <person name="Adams T.M."/>
            <person name="Armitage A.D."/>
            <person name="Sobczyk M.K."/>
            <person name="Bates H.J."/>
            <person name="Dunwell J.M."/>
            <person name="Nellist C.F."/>
            <person name="Harrison R.J."/>
        </authorList>
    </citation>
    <scope>NUCLEOTIDE SEQUENCE [LARGE SCALE GENOMIC DNA]</scope>
    <source>
        <strain evidence="3 4">BC-1</strain>
    </source>
</reference>
<dbReference type="Gene3D" id="1.10.510.10">
    <property type="entry name" value="Transferase(Phosphotransferase) domain 1"/>
    <property type="match status" value="1"/>
</dbReference>
<feature type="region of interest" description="Disordered" evidence="1">
    <location>
        <begin position="396"/>
        <end position="526"/>
    </location>
</feature>